<dbReference type="EMBL" id="FWZT01000008">
    <property type="protein sequence ID" value="SMF27379.1"/>
    <property type="molecule type" value="Genomic_DNA"/>
</dbReference>
<keyword evidence="1" id="KW-0732">Signal</keyword>
<evidence type="ECO:0008006" key="4">
    <source>
        <dbReference type="Google" id="ProtNLM"/>
    </source>
</evidence>
<feature type="chain" id="PRO_5013074175" description="6-bladed beta-propeller protein" evidence="1">
    <location>
        <begin position="23"/>
        <end position="391"/>
    </location>
</feature>
<organism evidence="2 3">
    <name type="scientific">Pseudobacteriovorax antillogorgiicola</name>
    <dbReference type="NCBI Taxonomy" id="1513793"/>
    <lineage>
        <taxon>Bacteria</taxon>
        <taxon>Pseudomonadati</taxon>
        <taxon>Bdellovibrionota</taxon>
        <taxon>Oligoflexia</taxon>
        <taxon>Oligoflexales</taxon>
        <taxon>Pseudobacteriovoracaceae</taxon>
        <taxon>Pseudobacteriovorax</taxon>
    </lineage>
</organism>
<dbReference type="AlphaFoldDB" id="A0A1Y6BZ02"/>
<dbReference type="Proteomes" id="UP000192907">
    <property type="component" value="Unassembled WGS sequence"/>
</dbReference>
<accession>A0A1Y6BZ02</accession>
<evidence type="ECO:0000313" key="2">
    <source>
        <dbReference type="EMBL" id="SMF27379.1"/>
    </source>
</evidence>
<name>A0A1Y6BZ02_9BACT</name>
<reference evidence="3" key="1">
    <citation type="submission" date="2017-04" db="EMBL/GenBank/DDBJ databases">
        <authorList>
            <person name="Varghese N."/>
            <person name="Submissions S."/>
        </authorList>
    </citation>
    <scope>NUCLEOTIDE SEQUENCE [LARGE SCALE GENOMIC DNA]</scope>
    <source>
        <strain evidence="3">RKEM611</strain>
    </source>
</reference>
<evidence type="ECO:0000313" key="3">
    <source>
        <dbReference type="Proteomes" id="UP000192907"/>
    </source>
</evidence>
<sequence length="391" mass="43962">MKTILWAVAALWALLSGPPLVAQHGSEAWGSWTRSIGSHSMASEEVPLASSTRQLLINYKQALDLSPNQPVIRLSSPIHLSGPFSMFIVASNRGRNGFLLADSEQNGQGMKLGRWRDDQLFLRLIEGSNYDISVPWVEDQGIAIYFVGRDDHNRVFVQLVNQSRVLKLFSGQPQEGDVKIDTLGNGGDGRFLQAWDGAFASLIVYDSFLDPLARIQVLTQLRQTWIGSSAAVGEIREFSQLYGVNQDRVLLSVDATELEDVHDEHGTHPYFDGVARPEHQRIWDILNGEFYDSDLVFSRHGQSLVQIHRPQMFLETAIKLLRQHRFEGFMVLENAHGHLELLGFRSISELRLVLQSLHGALQLAELLLMEHSLHSQEQLSIVEGLSQKWGL</sequence>
<gene>
    <name evidence="2" type="ORF">SAMN06296036_108218</name>
</gene>
<dbReference type="RefSeq" id="WP_132318728.1">
    <property type="nucleotide sequence ID" value="NZ_FWZT01000008.1"/>
</dbReference>
<keyword evidence="3" id="KW-1185">Reference proteome</keyword>
<evidence type="ECO:0000256" key="1">
    <source>
        <dbReference type="SAM" id="SignalP"/>
    </source>
</evidence>
<proteinExistence type="predicted"/>
<protein>
    <recommendedName>
        <fullName evidence="4">6-bladed beta-propeller protein</fullName>
    </recommendedName>
</protein>
<feature type="signal peptide" evidence="1">
    <location>
        <begin position="1"/>
        <end position="22"/>
    </location>
</feature>